<dbReference type="GeneID" id="36326052"/>
<proteinExistence type="predicted"/>
<feature type="region of interest" description="Disordered" evidence="1">
    <location>
        <begin position="40"/>
        <end position="73"/>
    </location>
</feature>
<evidence type="ECO:0000313" key="2">
    <source>
        <dbReference type="EMBL" id="OSX60760.1"/>
    </source>
</evidence>
<feature type="compositionally biased region" description="Basic and acidic residues" evidence="1">
    <location>
        <begin position="50"/>
        <end position="59"/>
    </location>
</feature>
<name>A0A1X6MWZ9_9APHY</name>
<dbReference type="AlphaFoldDB" id="A0A1X6MWZ9"/>
<dbReference type="Proteomes" id="UP000194127">
    <property type="component" value="Unassembled WGS sequence"/>
</dbReference>
<dbReference type="RefSeq" id="XP_024337554.1">
    <property type="nucleotide sequence ID" value="XM_024481102.1"/>
</dbReference>
<keyword evidence="3" id="KW-1185">Reference proteome</keyword>
<protein>
    <submittedName>
        <fullName evidence="2">Uncharacterized protein</fullName>
    </submittedName>
</protein>
<dbReference type="OrthoDB" id="2752042at2759"/>
<feature type="region of interest" description="Disordered" evidence="1">
    <location>
        <begin position="366"/>
        <end position="388"/>
    </location>
</feature>
<feature type="region of interest" description="Disordered" evidence="1">
    <location>
        <begin position="130"/>
        <end position="152"/>
    </location>
</feature>
<dbReference type="EMBL" id="KZ110600">
    <property type="protein sequence ID" value="OSX60760.1"/>
    <property type="molecule type" value="Genomic_DNA"/>
</dbReference>
<sequence>MSQPAPPPASSITSREFRPAGGFSLAYAMHWPACPSLSDVRAARTSHSLKPQEDTENAKRGNGPARDGEAKIMPSGDTLARVRALTVDPGAPPGTSGFQDRDGELVTTTRAADDDLFAIDDEASTSPAVGITISPWLKSPPQPGATMPTLESCHPGCSPTRVRLARGAAPTWICRNPEPLQTVRKVNIRKRGSTPYQMKLPGMSVRAKVRDGSVVAIQHVLPTCSHTPARPPPLPVLAAASPRLHSALNPAAHSYVFQPRVIVGSRGRPGGTGVRPPPLPAARSDEALHEWARTHRVGPFHVLRLRQGAALAHHRAHMQWTAAPNATPRPTPVAMAVPLSTLVQGRTRVLLRSQPHTPCVVVSASTPAVAQEPGEDATPSEAETGTALGASRSWDELLEDLLDATAEFRRALAAGSPILGSWQRDPAHAGDSEPAHRLNWAVWEQRVLLPAVQLRK</sequence>
<accession>A0A1X6MWZ9</accession>
<evidence type="ECO:0000256" key="1">
    <source>
        <dbReference type="SAM" id="MobiDB-lite"/>
    </source>
</evidence>
<reference evidence="2 3" key="1">
    <citation type="submission" date="2017-04" db="EMBL/GenBank/DDBJ databases">
        <title>Genome Sequence of the Model Brown-Rot Fungus Postia placenta SB12.</title>
        <authorList>
            <consortium name="DOE Joint Genome Institute"/>
            <person name="Gaskell J."/>
            <person name="Kersten P."/>
            <person name="Larrondo L.F."/>
            <person name="Canessa P."/>
            <person name="Martinez D."/>
            <person name="Hibbett D."/>
            <person name="Schmoll M."/>
            <person name="Kubicek C.P."/>
            <person name="Martinez A.T."/>
            <person name="Yadav J."/>
            <person name="Master E."/>
            <person name="Magnuson J.K."/>
            <person name="James T."/>
            <person name="Yaver D."/>
            <person name="Berka R."/>
            <person name="Labutti K."/>
            <person name="Lipzen A."/>
            <person name="Aerts A."/>
            <person name="Barry K."/>
            <person name="Henrissat B."/>
            <person name="Blanchette R."/>
            <person name="Grigoriev I."/>
            <person name="Cullen D."/>
        </authorList>
    </citation>
    <scope>NUCLEOTIDE SEQUENCE [LARGE SCALE GENOMIC DNA]</scope>
    <source>
        <strain evidence="2 3">MAD-698-R-SB12</strain>
    </source>
</reference>
<organism evidence="2 3">
    <name type="scientific">Postia placenta MAD-698-R-SB12</name>
    <dbReference type="NCBI Taxonomy" id="670580"/>
    <lineage>
        <taxon>Eukaryota</taxon>
        <taxon>Fungi</taxon>
        <taxon>Dikarya</taxon>
        <taxon>Basidiomycota</taxon>
        <taxon>Agaricomycotina</taxon>
        <taxon>Agaricomycetes</taxon>
        <taxon>Polyporales</taxon>
        <taxon>Adustoporiaceae</taxon>
        <taxon>Rhodonia</taxon>
    </lineage>
</organism>
<gene>
    <name evidence="2" type="ORF">POSPLADRAFT_1058927</name>
</gene>
<evidence type="ECO:0000313" key="3">
    <source>
        <dbReference type="Proteomes" id="UP000194127"/>
    </source>
</evidence>